<dbReference type="InterPro" id="IPR014034">
    <property type="entry name" value="Ferritin_CS"/>
</dbReference>
<feature type="binding site" evidence="8">
    <location>
        <position position="63"/>
    </location>
    <ligand>
        <name>Fe cation</name>
        <dbReference type="ChEBI" id="CHEBI:24875"/>
        <label>1</label>
    </ligand>
</feature>
<keyword evidence="10" id="KW-0472">Membrane</keyword>
<dbReference type="GO" id="GO:0008198">
    <property type="term" value="F:ferrous iron binding"/>
    <property type="evidence" value="ECO:0007669"/>
    <property type="project" value="TreeGrafter"/>
</dbReference>
<keyword evidence="5 8" id="KW-0408">Iron</keyword>
<comment type="function">
    <text evidence="6">Stores iron in a soluble, non-toxic, readily available form. Important for iron homeostasis. Has ferroxidase activity. Iron is taken up in the ferrous form and deposited as ferric hydroxides after oxidation.</text>
</comment>
<evidence type="ECO:0000256" key="1">
    <source>
        <dbReference type="ARBA" id="ARBA00007513"/>
    </source>
</evidence>
<comment type="similarity">
    <text evidence="1 9">Belongs to the ferritin family.</text>
</comment>
<evidence type="ECO:0000256" key="8">
    <source>
        <dbReference type="PIRSR" id="PIRSR601519-1"/>
    </source>
</evidence>
<dbReference type="GO" id="GO:0006826">
    <property type="term" value="P:iron ion transport"/>
    <property type="evidence" value="ECO:0007669"/>
    <property type="project" value="InterPro"/>
</dbReference>
<evidence type="ECO:0000256" key="10">
    <source>
        <dbReference type="SAM" id="Phobius"/>
    </source>
</evidence>
<dbReference type="InterPro" id="IPR009040">
    <property type="entry name" value="Ferritin-like_diiron"/>
</dbReference>
<dbReference type="AlphaFoldDB" id="A0A7E6FJW9"/>
<reference evidence="13" key="1">
    <citation type="submission" date="2025-08" db="UniProtKB">
        <authorList>
            <consortium name="RefSeq"/>
        </authorList>
    </citation>
    <scope>IDENTIFICATION</scope>
</reference>
<evidence type="ECO:0000313" key="13">
    <source>
        <dbReference type="RefSeq" id="XP_036368031.1"/>
    </source>
</evidence>
<sequence>MAESRPRQNFSKCCEEGINKQINLELYASYVYQSMAYYFDRDDVALKGFFEFFKKRSEEEKEHAEKFMKYQNKRGGRIILKPIEKPAHDAWGGGLRAVEISLDLEKDVNAALLKLHKIAEESGDPQVHLLFLFLLLLVLLWPCWSTVQHSMFSLVTYVKYQYIRIVRPPGKMLSGISSVFMFRVQILPRPTLSFILSELVK</sequence>
<keyword evidence="3 8" id="KW-0479">Metal-binding</keyword>
<dbReference type="PANTHER" id="PTHR11431">
    <property type="entry name" value="FERRITIN"/>
    <property type="match status" value="1"/>
</dbReference>
<feature type="binding site" evidence="8">
    <location>
        <position position="25"/>
    </location>
    <ligand>
        <name>Fe cation</name>
        <dbReference type="ChEBI" id="CHEBI:24875"/>
        <label>1</label>
    </ligand>
</feature>
<evidence type="ECO:0000259" key="11">
    <source>
        <dbReference type="PROSITE" id="PS50905"/>
    </source>
</evidence>
<evidence type="ECO:0000313" key="12">
    <source>
        <dbReference type="Proteomes" id="UP000515154"/>
    </source>
</evidence>
<feature type="binding site" evidence="8">
    <location>
        <position position="60"/>
    </location>
    <ligand>
        <name>Fe cation</name>
        <dbReference type="ChEBI" id="CHEBI:24875"/>
        <label>1</label>
    </ligand>
</feature>
<dbReference type="CDD" id="cd01056">
    <property type="entry name" value="Euk_Ferritin"/>
    <property type="match status" value="1"/>
</dbReference>
<dbReference type="InterPro" id="IPR012347">
    <property type="entry name" value="Ferritin-like"/>
</dbReference>
<protein>
    <recommendedName>
        <fullName evidence="9">Ferritin</fullName>
        <ecNumber evidence="9">1.16.3.1</ecNumber>
    </recommendedName>
</protein>
<dbReference type="GO" id="GO:0005737">
    <property type="term" value="C:cytoplasm"/>
    <property type="evidence" value="ECO:0007669"/>
    <property type="project" value="TreeGrafter"/>
</dbReference>
<accession>A0A7E6FJW9</accession>
<evidence type="ECO:0000256" key="6">
    <source>
        <dbReference type="ARBA" id="ARBA00025111"/>
    </source>
</evidence>
<dbReference type="GO" id="GO:0006879">
    <property type="term" value="P:intracellular iron ion homeostasis"/>
    <property type="evidence" value="ECO:0007669"/>
    <property type="project" value="UniProtKB-KW"/>
</dbReference>
<keyword evidence="4 9" id="KW-0560">Oxidoreductase</keyword>
<dbReference type="FunFam" id="1.20.1260.10:FF:000002">
    <property type="entry name" value="Ferritin, mitochondrial"/>
    <property type="match status" value="1"/>
</dbReference>
<keyword evidence="10" id="KW-1133">Transmembrane helix</keyword>
<dbReference type="SUPFAM" id="SSF47240">
    <property type="entry name" value="Ferritin-like"/>
    <property type="match status" value="1"/>
</dbReference>
<keyword evidence="10" id="KW-0812">Transmembrane</keyword>
<feature type="binding site" evidence="8">
    <location>
        <position position="105"/>
    </location>
    <ligand>
        <name>Fe cation</name>
        <dbReference type="ChEBI" id="CHEBI:24875"/>
        <label>1</label>
    </ligand>
</feature>
<keyword evidence="2 9" id="KW-0409">Iron storage</keyword>
<feature type="domain" description="Ferritin-like diiron" evidence="11">
    <location>
        <begin position="8"/>
        <end position="156"/>
    </location>
</feature>
<comment type="function">
    <text evidence="9">Stores iron in a soluble, non-toxic, readily available form. Important for iron homeostasis. Iron is taken up in the ferrous form and deposited as ferric hydroxides after oxidation.</text>
</comment>
<organism evidence="12 13">
    <name type="scientific">Octopus sinensis</name>
    <name type="common">East Asian common octopus</name>
    <dbReference type="NCBI Taxonomy" id="2607531"/>
    <lineage>
        <taxon>Eukaryota</taxon>
        <taxon>Metazoa</taxon>
        <taxon>Spiralia</taxon>
        <taxon>Lophotrochozoa</taxon>
        <taxon>Mollusca</taxon>
        <taxon>Cephalopoda</taxon>
        <taxon>Coleoidea</taxon>
        <taxon>Octopodiformes</taxon>
        <taxon>Octopoda</taxon>
        <taxon>Incirrata</taxon>
        <taxon>Octopodidae</taxon>
        <taxon>Octopus</taxon>
    </lineage>
</organism>
<evidence type="ECO:0000256" key="5">
    <source>
        <dbReference type="ARBA" id="ARBA00023004"/>
    </source>
</evidence>
<evidence type="ECO:0000256" key="9">
    <source>
        <dbReference type="RuleBase" id="RU361145"/>
    </source>
</evidence>
<evidence type="ECO:0000256" key="4">
    <source>
        <dbReference type="ARBA" id="ARBA00023002"/>
    </source>
</evidence>
<dbReference type="Gene3D" id="1.20.1260.10">
    <property type="match status" value="1"/>
</dbReference>
<dbReference type="GO" id="GO:0004322">
    <property type="term" value="F:ferroxidase activity"/>
    <property type="evidence" value="ECO:0007669"/>
    <property type="project" value="UniProtKB-EC"/>
</dbReference>
<keyword evidence="12" id="KW-1185">Reference proteome</keyword>
<dbReference type="PROSITE" id="PS50905">
    <property type="entry name" value="FERRITIN_LIKE"/>
    <property type="match status" value="1"/>
</dbReference>
<dbReference type="Pfam" id="PF00210">
    <property type="entry name" value="Ferritin"/>
    <property type="match status" value="1"/>
</dbReference>
<dbReference type="InterPro" id="IPR008331">
    <property type="entry name" value="Ferritin_DPS_dom"/>
</dbReference>
<dbReference type="EC" id="1.16.3.1" evidence="9"/>
<comment type="catalytic activity">
    <reaction evidence="7 9">
        <text>4 Fe(2+) + O2 + 4 H(+) = 4 Fe(3+) + 2 H2O</text>
        <dbReference type="Rhea" id="RHEA:11148"/>
        <dbReference type="ChEBI" id="CHEBI:15377"/>
        <dbReference type="ChEBI" id="CHEBI:15378"/>
        <dbReference type="ChEBI" id="CHEBI:15379"/>
        <dbReference type="ChEBI" id="CHEBI:29033"/>
        <dbReference type="ChEBI" id="CHEBI:29034"/>
        <dbReference type="EC" id="1.16.3.1"/>
    </reaction>
</comment>
<dbReference type="PROSITE" id="PS00540">
    <property type="entry name" value="FERRITIN_1"/>
    <property type="match status" value="1"/>
</dbReference>
<evidence type="ECO:0000256" key="2">
    <source>
        <dbReference type="ARBA" id="ARBA00022434"/>
    </source>
</evidence>
<gene>
    <name evidence="13" type="primary">LOC115223217</name>
</gene>
<dbReference type="PANTHER" id="PTHR11431:SF75">
    <property type="entry name" value="FERRITIN"/>
    <property type="match status" value="1"/>
</dbReference>
<dbReference type="InterPro" id="IPR009078">
    <property type="entry name" value="Ferritin-like_SF"/>
</dbReference>
<proteinExistence type="inferred from homology"/>
<dbReference type="GO" id="GO:0008199">
    <property type="term" value="F:ferric iron binding"/>
    <property type="evidence" value="ECO:0007669"/>
    <property type="project" value="InterPro"/>
</dbReference>
<dbReference type="RefSeq" id="XP_036368031.1">
    <property type="nucleotide sequence ID" value="XM_036512138.1"/>
</dbReference>
<dbReference type="Proteomes" id="UP000515154">
    <property type="component" value="Linkage group LG22"/>
</dbReference>
<name>A0A7E6FJW9_9MOLL</name>
<evidence type="ECO:0000256" key="7">
    <source>
        <dbReference type="ARBA" id="ARBA00047990"/>
    </source>
</evidence>
<evidence type="ECO:0000256" key="3">
    <source>
        <dbReference type="ARBA" id="ARBA00022723"/>
    </source>
</evidence>
<feature type="transmembrane region" description="Helical" evidence="10">
    <location>
        <begin position="127"/>
        <end position="147"/>
    </location>
</feature>
<dbReference type="InterPro" id="IPR001519">
    <property type="entry name" value="Ferritin"/>
</dbReference>